<keyword evidence="2" id="KW-1185">Reference proteome</keyword>
<evidence type="ECO:0000313" key="2">
    <source>
        <dbReference type="Proteomes" id="UP001146351"/>
    </source>
</evidence>
<proteinExistence type="predicted"/>
<sequence length="128" mass="14867">MSARLQAYRHLYRQGLKAIRYSTPGRHVLRSTLRMAFRSSQAQDFDQARIANTLRFLERATDVAGLEHKIVKNLLLTRYWQVPGIAKESRVLKVLGLGREQEKFRQMAYHQHSLMLDRLNASLGTCLK</sequence>
<dbReference type="EMBL" id="JAPQKO010000008">
    <property type="protein sequence ID" value="KAJ5151814.1"/>
    <property type="molecule type" value="Genomic_DNA"/>
</dbReference>
<name>A0A9W9HQJ5_9EURO</name>
<accession>A0A9W9HQJ5</accession>
<gene>
    <name evidence="1" type="ORF">N7492_010109</name>
</gene>
<dbReference type="OrthoDB" id="4392610at2759"/>
<reference evidence="1" key="2">
    <citation type="journal article" date="2023" name="IMA Fungus">
        <title>Comparative genomic study of the Penicillium genus elucidates a diverse pangenome and 15 lateral gene transfer events.</title>
        <authorList>
            <person name="Petersen C."/>
            <person name="Sorensen T."/>
            <person name="Nielsen M.R."/>
            <person name="Sondergaard T.E."/>
            <person name="Sorensen J.L."/>
            <person name="Fitzpatrick D.A."/>
            <person name="Frisvad J.C."/>
            <person name="Nielsen K.L."/>
        </authorList>
    </citation>
    <scope>NUCLEOTIDE SEQUENCE</scope>
    <source>
        <strain evidence="1">IBT 21917</strain>
    </source>
</reference>
<dbReference type="Proteomes" id="UP001146351">
    <property type="component" value="Unassembled WGS sequence"/>
</dbReference>
<organism evidence="1 2">
    <name type="scientific">Penicillium capsulatum</name>
    <dbReference type="NCBI Taxonomy" id="69766"/>
    <lineage>
        <taxon>Eukaryota</taxon>
        <taxon>Fungi</taxon>
        <taxon>Dikarya</taxon>
        <taxon>Ascomycota</taxon>
        <taxon>Pezizomycotina</taxon>
        <taxon>Eurotiomycetes</taxon>
        <taxon>Eurotiomycetidae</taxon>
        <taxon>Eurotiales</taxon>
        <taxon>Aspergillaceae</taxon>
        <taxon>Penicillium</taxon>
    </lineage>
</organism>
<evidence type="ECO:0000313" key="1">
    <source>
        <dbReference type="EMBL" id="KAJ5151814.1"/>
    </source>
</evidence>
<protein>
    <submittedName>
        <fullName evidence="1">Uncharacterized protein</fullName>
    </submittedName>
</protein>
<comment type="caution">
    <text evidence="1">The sequence shown here is derived from an EMBL/GenBank/DDBJ whole genome shotgun (WGS) entry which is preliminary data.</text>
</comment>
<reference evidence="1" key="1">
    <citation type="submission" date="2022-11" db="EMBL/GenBank/DDBJ databases">
        <authorList>
            <person name="Petersen C."/>
        </authorList>
    </citation>
    <scope>NUCLEOTIDE SEQUENCE</scope>
    <source>
        <strain evidence="1">IBT 21917</strain>
    </source>
</reference>
<dbReference type="AlphaFoldDB" id="A0A9W9HQJ5"/>